<evidence type="ECO:0000313" key="4">
    <source>
        <dbReference type="Proteomes" id="UP001176961"/>
    </source>
</evidence>
<dbReference type="EMBL" id="CATQJL010000305">
    <property type="protein sequence ID" value="CAJ0601534.1"/>
    <property type="molecule type" value="Genomic_DNA"/>
</dbReference>
<feature type="chain" id="PRO_5041285037" description="C-type lectin domain-containing protein" evidence="1">
    <location>
        <begin position="19"/>
        <end position="139"/>
    </location>
</feature>
<comment type="caution">
    <text evidence="3">The sequence shown here is derived from an EMBL/GenBank/DDBJ whole genome shotgun (WGS) entry which is preliminary data.</text>
</comment>
<dbReference type="CDD" id="cd00037">
    <property type="entry name" value="CLECT"/>
    <property type="match status" value="1"/>
</dbReference>
<dbReference type="PANTHER" id="PTHR22803">
    <property type="entry name" value="MANNOSE, PHOSPHOLIPASE, LECTIN RECEPTOR RELATED"/>
    <property type="match status" value="1"/>
</dbReference>
<dbReference type="InterPro" id="IPR016186">
    <property type="entry name" value="C-type_lectin-like/link_sf"/>
</dbReference>
<evidence type="ECO:0000313" key="3">
    <source>
        <dbReference type="EMBL" id="CAJ0601534.1"/>
    </source>
</evidence>
<name>A0AA36M708_CYLNA</name>
<dbReference type="Proteomes" id="UP001176961">
    <property type="component" value="Unassembled WGS sequence"/>
</dbReference>
<proteinExistence type="predicted"/>
<dbReference type="Gene3D" id="3.10.100.10">
    <property type="entry name" value="Mannose-Binding Protein A, subunit A"/>
    <property type="match status" value="1"/>
</dbReference>
<feature type="signal peptide" evidence="1">
    <location>
        <begin position="1"/>
        <end position="18"/>
    </location>
</feature>
<dbReference type="InterPro" id="IPR016187">
    <property type="entry name" value="CTDL_fold"/>
</dbReference>
<dbReference type="PROSITE" id="PS50041">
    <property type="entry name" value="C_TYPE_LECTIN_2"/>
    <property type="match status" value="1"/>
</dbReference>
<dbReference type="Pfam" id="PF00059">
    <property type="entry name" value="Lectin_C"/>
    <property type="match status" value="1"/>
</dbReference>
<dbReference type="SMART" id="SM00034">
    <property type="entry name" value="CLECT"/>
    <property type="match status" value="1"/>
</dbReference>
<dbReference type="InterPro" id="IPR050111">
    <property type="entry name" value="C-type_lectin/snaclec_domain"/>
</dbReference>
<sequence>MAVAQCIILYAMVFLAWGKDDDCTCESAILWIRNLFTNYKLFCHASFDFAEKKCRDYYNGHLASIHSEKENNIIRKFAQKESDYVWIGLRRKGNRWRGDCVRMLVDKDNKNRGRWETYDCKKWTRFYVCKFKKGPETEF</sequence>
<accession>A0AA36M708</accession>
<evidence type="ECO:0000259" key="2">
    <source>
        <dbReference type="PROSITE" id="PS50041"/>
    </source>
</evidence>
<feature type="domain" description="C-type lectin" evidence="2">
    <location>
        <begin position="39"/>
        <end position="122"/>
    </location>
</feature>
<organism evidence="3 4">
    <name type="scientific">Cylicocyclus nassatus</name>
    <name type="common">Nematode worm</name>
    <dbReference type="NCBI Taxonomy" id="53992"/>
    <lineage>
        <taxon>Eukaryota</taxon>
        <taxon>Metazoa</taxon>
        <taxon>Ecdysozoa</taxon>
        <taxon>Nematoda</taxon>
        <taxon>Chromadorea</taxon>
        <taxon>Rhabditida</taxon>
        <taxon>Rhabditina</taxon>
        <taxon>Rhabditomorpha</taxon>
        <taxon>Strongyloidea</taxon>
        <taxon>Strongylidae</taxon>
        <taxon>Cylicocyclus</taxon>
    </lineage>
</organism>
<dbReference type="SUPFAM" id="SSF56436">
    <property type="entry name" value="C-type lectin-like"/>
    <property type="match status" value="1"/>
</dbReference>
<protein>
    <recommendedName>
        <fullName evidence="2">C-type lectin domain-containing protein</fullName>
    </recommendedName>
</protein>
<keyword evidence="1" id="KW-0732">Signal</keyword>
<dbReference type="AlphaFoldDB" id="A0AA36M708"/>
<reference evidence="3" key="1">
    <citation type="submission" date="2023-07" db="EMBL/GenBank/DDBJ databases">
        <authorList>
            <consortium name="CYATHOMIX"/>
        </authorList>
    </citation>
    <scope>NUCLEOTIDE SEQUENCE</scope>
    <source>
        <strain evidence="3">N/A</strain>
    </source>
</reference>
<dbReference type="InterPro" id="IPR001304">
    <property type="entry name" value="C-type_lectin-like"/>
</dbReference>
<evidence type="ECO:0000256" key="1">
    <source>
        <dbReference type="SAM" id="SignalP"/>
    </source>
</evidence>
<gene>
    <name evidence="3" type="ORF">CYNAS_LOCUS13517</name>
</gene>
<keyword evidence="4" id="KW-1185">Reference proteome</keyword>